<dbReference type="InterPro" id="IPR002048">
    <property type="entry name" value="EF_hand_dom"/>
</dbReference>
<sequence length="147" mass="16767">MASQDTSYHNGGQLRQHCSSSESSLRSSREHLIQNLGFQYHMCNETLAQCEQVFRVLDVNGDGYLTPDDLSRKMLRLGIPHSSEDVVHAVKELAGDDSNEIEFDDLIHLMTYETESGEELTELQETFKVSEMHPPTCLLMFAFKQRL</sequence>
<feature type="compositionally biased region" description="Polar residues" evidence="2">
    <location>
        <begin position="1"/>
        <end position="10"/>
    </location>
</feature>
<feature type="region of interest" description="Disordered" evidence="2">
    <location>
        <begin position="1"/>
        <end position="21"/>
    </location>
</feature>
<organism evidence="6">
    <name type="scientific">Soboliphyme baturini</name>
    <dbReference type="NCBI Taxonomy" id="241478"/>
    <lineage>
        <taxon>Eukaryota</taxon>
        <taxon>Metazoa</taxon>
        <taxon>Ecdysozoa</taxon>
        <taxon>Nematoda</taxon>
        <taxon>Enoplea</taxon>
        <taxon>Dorylaimia</taxon>
        <taxon>Dioctophymatida</taxon>
        <taxon>Dioctophymatoidea</taxon>
        <taxon>Soboliphymatidae</taxon>
        <taxon>Soboliphyme</taxon>
    </lineage>
</organism>
<evidence type="ECO:0000313" key="6">
    <source>
        <dbReference type="WBParaSite" id="SBAD_0001247201-mRNA-1"/>
    </source>
</evidence>
<dbReference type="WBParaSite" id="SBAD_0001247201-mRNA-1">
    <property type="protein sequence ID" value="SBAD_0001247201-mRNA-1"/>
    <property type="gene ID" value="SBAD_0001247201"/>
</dbReference>
<gene>
    <name evidence="4" type="ORF">SBAD_LOCUS12068</name>
</gene>
<evidence type="ECO:0000256" key="1">
    <source>
        <dbReference type="ARBA" id="ARBA00022837"/>
    </source>
</evidence>
<dbReference type="OrthoDB" id="26525at2759"/>
<dbReference type="InterPro" id="IPR011992">
    <property type="entry name" value="EF-hand-dom_pair"/>
</dbReference>
<name>A0A183J870_9BILA</name>
<reference evidence="4 5" key="2">
    <citation type="submission" date="2018-11" db="EMBL/GenBank/DDBJ databases">
        <authorList>
            <consortium name="Pathogen Informatics"/>
        </authorList>
    </citation>
    <scope>NUCLEOTIDE SEQUENCE [LARGE SCALE GENOMIC DNA]</scope>
</reference>
<keyword evidence="1" id="KW-0106">Calcium</keyword>
<dbReference type="GO" id="GO:0005509">
    <property type="term" value="F:calcium ion binding"/>
    <property type="evidence" value="ECO:0007669"/>
    <property type="project" value="InterPro"/>
</dbReference>
<reference evidence="6" key="1">
    <citation type="submission" date="2016-06" db="UniProtKB">
        <authorList>
            <consortium name="WormBaseParasite"/>
        </authorList>
    </citation>
    <scope>IDENTIFICATION</scope>
</reference>
<evidence type="ECO:0000259" key="3">
    <source>
        <dbReference type="PROSITE" id="PS50222"/>
    </source>
</evidence>
<evidence type="ECO:0000256" key="2">
    <source>
        <dbReference type="SAM" id="MobiDB-lite"/>
    </source>
</evidence>
<evidence type="ECO:0000313" key="5">
    <source>
        <dbReference type="Proteomes" id="UP000270296"/>
    </source>
</evidence>
<protein>
    <submittedName>
        <fullName evidence="6">EF-hand domain-containing protein</fullName>
    </submittedName>
</protein>
<dbReference type="EMBL" id="UZAM01016906">
    <property type="protein sequence ID" value="VDP45168.1"/>
    <property type="molecule type" value="Genomic_DNA"/>
</dbReference>
<dbReference type="CDD" id="cd00051">
    <property type="entry name" value="EFh"/>
    <property type="match status" value="1"/>
</dbReference>
<dbReference type="InterPro" id="IPR018247">
    <property type="entry name" value="EF_Hand_1_Ca_BS"/>
</dbReference>
<dbReference type="SUPFAM" id="SSF47473">
    <property type="entry name" value="EF-hand"/>
    <property type="match status" value="1"/>
</dbReference>
<accession>A0A183J870</accession>
<feature type="domain" description="EF-hand" evidence="3">
    <location>
        <begin position="45"/>
        <end position="80"/>
    </location>
</feature>
<dbReference type="Proteomes" id="UP000270296">
    <property type="component" value="Unassembled WGS sequence"/>
</dbReference>
<proteinExistence type="predicted"/>
<dbReference type="Pfam" id="PF13499">
    <property type="entry name" value="EF-hand_7"/>
    <property type="match status" value="1"/>
</dbReference>
<keyword evidence="5" id="KW-1185">Reference proteome</keyword>
<dbReference type="PROSITE" id="PS50222">
    <property type="entry name" value="EF_HAND_2"/>
    <property type="match status" value="1"/>
</dbReference>
<dbReference type="Gene3D" id="1.10.238.10">
    <property type="entry name" value="EF-hand"/>
    <property type="match status" value="1"/>
</dbReference>
<dbReference type="PROSITE" id="PS00018">
    <property type="entry name" value="EF_HAND_1"/>
    <property type="match status" value="1"/>
</dbReference>
<dbReference type="AlphaFoldDB" id="A0A183J870"/>
<evidence type="ECO:0000313" key="4">
    <source>
        <dbReference type="EMBL" id="VDP45168.1"/>
    </source>
</evidence>